<dbReference type="Proteomes" id="UP000291613">
    <property type="component" value="Unassembled WGS sequence"/>
</dbReference>
<dbReference type="AlphaFoldDB" id="A0A4Q9GLG2"/>
<dbReference type="Pfam" id="PF07196">
    <property type="entry name" value="Flagellin_IN"/>
    <property type="match status" value="2"/>
</dbReference>
<evidence type="ECO:0000256" key="1">
    <source>
        <dbReference type="ARBA" id="ARBA00004365"/>
    </source>
</evidence>
<sequence length="592" mass="60091">MADIALNSAVRSNLRSLQSTTTLMSRTEERLSSGKKVNSALDNPSNFFTSQALDRRSSDLSNLLDSVSNSVQTLKAADNGISAISDLVSQMKSTARSAQQSTSAVSSRASFTAGAAITGATASNLLGTATAAGVSSPLTGTGTLASADEDIGSSGSVNITYGSSSTTVNYAYTSTDSLQDVVDDINAATTTTKITASIDTATGKLKLANSDGTNAGTVDDTGSLTGFSSTSIAASGNALSTNVVQTQFATDTFKINGTSIASGTNTDSLLTAINAQTSTTGVTATLASGNLVLTDGNGDNISLTDLDSATESALGVSNDASAASALSGQTLEVTVGSGETKTITFGTGDDEVDTLDELNAQLKDAGATASIDSTGKLTIKTINAQESKDLTIGGTATGSSVDASNGVVFDTSASTTSSAVFDDSDKKARTNYQNDYNDLLGQITTLAKDASYNGVNLLAGDDLKVVFSEDGSSSLDIGGTDVLDTLGLTALSGDEFLDSSNLDDVVSKLNDALSGLDSLSSKFGSQLSVVQTRQDFTKAMIGTLDDGSNSLTAADTNEEAANLATLQTRQSLIVSSLSISTSQEQNILQLLR</sequence>
<dbReference type="RefSeq" id="WP_131001323.1">
    <property type="nucleotide sequence ID" value="NZ_JBHSZR010000002.1"/>
</dbReference>
<name>A0A4Q9GLG2_9HYPH</name>
<protein>
    <recommendedName>
        <fullName evidence="4">Flagellin N-terminal domain-containing protein</fullName>
    </recommendedName>
</protein>
<comment type="subcellular location">
    <subcellularLocation>
        <location evidence="1">Bacterial flagellum</location>
    </subcellularLocation>
</comment>
<evidence type="ECO:0000256" key="2">
    <source>
        <dbReference type="ARBA" id="ARBA00005709"/>
    </source>
</evidence>
<comment type="similarity">
    <text evidence="2">Belongs to the bacterial flagellin family.</text>
</comment>
<dbReference type="InterPro" id="IPR010810">
    <property type="entry name" value="Flagellin_hook_IN_motif"/>
</dbReference>
<dbReference type="SUPFAM" id="SSF64518">
    <property type="entry name" value="Phase 1 flagellin"/>
    <property type="match status" value="1"/>
</dbReference>
<evidence type="ECO:0000259" key="4">
    <source>
        <dbReference type="Pfam" id="PF00669"/>
    </source>
</evidence>
<dbReference type="Pfam" id="PF00669">
    <property type="entry name" value="Flagellin_N"/>
    <property type="match status" value="1"/>
</dbReference>
<proteinExistence type="inferred from homology"/>
<evidence type="ECO:0000313" key="5">
    <source>
        <dbReference type="EMBL" id="TBN55072.1"/>
    </source>
</evidence>
<organism evidence="5 6">
    <name type="scientific">Hansschlegelia quercus</name>
    <dbReference type="NCBI Taxonomy" id="2528245"/>
    <lineage>
        <taxon>Bacteria</taxon>
        <taxon>Pseudomonadati</taxon>
        <taxon>Pseudomonadota</taxon>
        <taxon>Alphaproteobacteria</taxon>
        <taxon>Hyphomicrobiales</taxon>
        <taxon>Methylopilaceae</taxon>
        <taxon>Hansschlegelia</taxon>
    </lineage>
</organism>
<dbReference type="Gene3D" id="1.20.1330.10">
    <property type="entry name" value="f41 fragment of flagellin, N-terminal domain"/>
    <property type="match status" value="1"/>
</dbReference>
<reference evidence="5 6" key="1">
    <citation type="submission" date="2019-02" db="EMBL/GenBank/DDBJ databases">
        <title>Hansschlegelia quercus sp. nov., a novel methylotrophic bacterium from buds of oak (Quercus robur L.).</title>
        <authorList>
            <person name="Agafonova N.V."/>
            <person name="Kaparullina E.N."/>
            <person name="Grouzdev D.S."/>
            <person name="Doronina N.V."/>
        </authorList>
    </citation>
    <scope>NUCLEOTIDE SEQUENCE [LARGE SCALE GENOMIC DNA]</scope>
    <source>
        <strain evidence="5 6">Dub</strain>
    </source>
</reference>
<evidence type="ECO:0000313" key="6">
    <source>
        <dbReference type="Proteomes" id="UP000291613"/>
    </source>
</evidence>
<dbReference type="GO" id="GO:0005576">
    <property type="term" value="C:extracellular region"/>
    <property type="evidence" value="ECO:0007669"/>
    <property type="project" value="UniProtKB-SubCell"/>
</dbReference>
<dbReference type="OrthoDB" id="9808068at2"/>
<accession>A0A4Q9GLG2</accession>
<gene>
    <name evidence="5" type="ORF">EYR15_02720</name>
</gene>
<comment type="caution">
    <text evidence="5">The sequence shown here is derived from an EMBL/GenBank/DDBJ whole genome shotgun (WGS) entry which is preliminary data.</text>
</comment>
<dbReference type="GO" id="GO:0005198">
    <property type="term" value="F:structural molecule activity"/>
    <property type="evidence" value="ECO:0007669"/>
    <property type="project" value="UniProtKB-UniRule"/>
</dbReference>
<dbReference type="EMBL" id="SIUB01000001">
    <property type="protein sequence ID" value="TBN55072.1"/>
    <property type="molecule type" value="Genomic_DNA"/>
</dbReference>
<dbReference type="Gene3D" id="3.30.70.2120">
    <property type="match status" value="2"/>
</dbReference>
<dbReference type="GO" id="GO:0009288">
    <property type="term" value="C:bacterial-type flagellum"/>
    <property type="evidence" value="ECO:0007669"/>
    <property type="project" value="UniProtKB-SubCell"/>
</dbReference>
<keyword evidence="6" id="KW-1185">Reference proteome</keyword>
<keyword evidence="3" id="KW-0975">Bacterial flagellum</keyword>
<evidence type="ECO:0000256" key="3">
    <source>
        <dbReference type="ARBA" id="ARBA00023143"/>
    </source>
</evidence>
<dbReference type="InterPro" id="IPR001029">
    <property type="entry name" value="Flagellin_N"/>
</dbReference>
<feature type="domain" description="Flagellin N-terminal" evidence="4">
    <location>
        <begin position="7"/>
        <end position="112"/>
    </location>
</feature>